<dbReference type="InterPro" id="IPR011640">
    <property type="entry name" value="Fe2_transport_prot_B_C"/>
</dbReference>
<feature type="transmembrane region" description="Helical" evidence="2">
    <location>
        <begin position="285"/>
        <end position="309"/>
    </location>
</feature>
<evidence type="ECO:0000256" key="1">
    <source>
        <dbReference type="ARBA" id="ARBA00031200"/>
    </source>
</evidence>
<evidence type="ECO:0000313" key="4">
    <source>
        <dbReference type="EMBL" id="EAS47403.1"/>
    </source>
</evidence>
<dbReference type="PROSITE" id="PS51711">
    <property type="entry name" value="G_FEOB"/>
    <property type="match status" value="1"/>
</dbReference>
<dbReference type="SUPFAM" id="SSF52540">
    <property type="entry name" value="P-loop containing nucleoside triphosphate hydrolases"/>
    <property type="match status" value="1"/>
</dbReference>
<feature type="transmembrane region" description="Helical" evidence="2">
    <location>
        <begin position="260"/>
        <end position="278"/>
    </location>
</feature>
<dbReference type="STRING" id="314287.GB2207_01327"/>
<sequence length="622" mass="66835">MTSKTILIGSPNSGKSLLFNRLTGLNQKVANFPGITVNIKSGKSIVDPEQVLMDFPGVYSLHAISGEEKISVEAFYAGLKDPEVSSVVCVVDTTRLEKGLIFALQVLNACAEHNKPVVIAANMIDVLNNHGMTMDLEGLAAALKVPVVAISAKSGLGLGDLQALMASHRDSPSAYASALGSNDTAKGNIIASDDSIVHRQAQQLAASFGPKGDLLINSQTRLDQFFLHSWFGGISFILIMFLLFQSIFTWAAPIMDGVESILQFAANVVVPLLPAGAVSDFVSDALFGGIGAFLVFVPQIFILTLVVGMLEDSGYLARAAVICHKPLRIFGLTGKSFIPMLSSVACAIPGIYAARTVDSPRKRWLTYLAIPLMPCSARLPVYSLLIAAFIPATGVFGGLVGWQGFAMVSIYLFGILCGLLVTALVSRSSAVLQTDLPFVLEMPPYRLPSWKPLLRNAWDRSKHFVTKAGKVIFMVTVVIWVLGYFPNQGADLGESWLGYMGKVIEPAFAPFGLDWKYGVAILTSFLAREVFVGTLGTLFGIEGGEENMISLVEHIQNSGLPIGAGFALLVFFSIALQCVSTLAVLRRETGSWRLPTQLFVSYSIFAYSAAWLTFVIVQSIAG</sequence>
<dbReference type="Proteomes" id="UP000005555">
    <property type="component" value="Unassembled WGS sequence"/>
</dbReference>
<feature type="transmembrane region" description="Helical" evidence="2">
    <location>
        <begin position="402"/>
        <end position="425"/>
    </location>
</feature>
<feature type="transmembrane region" description="Helical" evidence="2">
    <location>
        <begin position="364"/>
        <end position="390"/>
    </location>
</feature>
<feature type="domain" description="FeoB-type G" evidence="3">
    <location>
        <begin position="2"/>
        <end position="171"/>
    </location>
</feature>
<dbReference type="HOGENOM" id="CLU_013350_3_2_6"/>
<dbReference type="eggNOG" id="COG0370">
    <property type="taxonomic scope" value="Bacteria"/>
</dbReference>
<dbReference type="AlphaFoldDB" id="Q1YTT4"/>
<comment type="caution">
    <text evidence="4">The sequence shown here is derived from an EMBL/GenBank/DDBJ whole genome shotgun (WGS) entry which is preliminary data.</text>
</comment>
<feature type="transmembrane region" description="Helical" evidence="2">
    <location>
        <begin position="225"/>
        <end position="248"/>
    </location>
</feature>
<dbReference type="EMBL" id="AAPI01000002">
    <property type="protein sequence ID" value="EAS47403.1"/>
    <property type="molecule type" value="Genomic_DNA"/>
</dbReference>
<feature type="transmembrane region" description="Helical" evidence="2">
    <location>
        <begin position="597"/>
        <end position="621"/>
    </location>
</feature>
<evidence type="ECO:0000256" key="2">
    <source>
        <dbReference type="SAM" id="Phobius"/>
    </source>
</evidence>
<dbReference type="OrthoDB" id="9809127at2"/>
<dbReference type="Gene3D" id="3.40.50.300">
    <property type="entry name" value="P-loop containing nucleotide triphosphate hydrolases"/>
    <property type="match status" value="1"/>
</dbReference>
<dbReference type="InterPro" id="IPR050860">
    <property type="entry name" value="FeoB_GTPase"/>
</dbReference>
<evidence type="ECO:0000259" key="3">
    <source>
        <dbReference type="PROSITE" id="PS51711"/>
    </source>
</evidence>
<feature type="transmembrane region" description="Helical" evidence="2">
    <location>
        <begin position="562"/>
        <end position="585"/>
    </location>
</feature>
<reference evidence="4 5" key="1">
    <citation type="submission" date="2006-03" db="EMBL/GenBank/DDBJ databases">
        <authorList>
            <person name="Giovannoni S.J."/>
            <person name="Cho J.-C."/>
            <person name="Ferriera S."/>
            <person name="Johnson J."/>
            <person name="Kravitz S."/>
            <person name="Halpern A."/>
            <person name="Remington K."/>
            <person name="Beeson K."/>
            <person name="Tran B."/>
            <person name="Rogers Y.-H."/>
            <person name="Friedman R."/>
            <person name="Venter J.C."/>
        </authorList>
    </citation>
    <scope>NUCLEOTIDE SEQUENCE [LARGE SCALE GENOMIC DNA]</scope>
    <source>
        <strain evidence="4 5">HTCC2207</strain>
    </source>
</reference>
<feature type="transmembrane region" description="Helical" evidence="2">
    <location>
        <begin position="464"/>
        <end position="485"/>
    </location>
</feature>
<keyword evidence="2" id="KW-0472">Membrane</keyword>
<dbReference type="Pfam" id="PF07664">
    <property type="entry name" value="FeoB_C"/>
    <property type="match status" value="1"/>
</dbReference>
<dbReference type="InterPro" id="IPR030389">
    <property type="entry name" value="G_FEOB_dom"/>
</dbReference>
<dbReference type="GO" id="GO:0005886">
    <property type="term" value="C:plasma membrane"/>
    <property type="evidence" value="ECO:0007669"/>
    <property type="project" value="TreeGrafter"/>
</dbReference>
<dbReference type="Pfam" id="PF02421">
    <property type="entry name" value="FeoB_N"/>
    <property type="match status" value="1"/>
</dbReference>
<dbReference type="GO" id="GO:0005525">
    <property type="term" value="F:GTP binding"/>
    <property type="evidence" value="ECO:0007669"/>
    <property type="project" value="InterPro"/>
</dbReference>
<name>Q1YTT4_9GAMM</name>
<dbReference type="InterPro" id="IPR011642">
    <property type="entry name" value="Gate_dom"/>
</dbReference>
<organism evidence="4 5">
    <name type="scientific">gamma proteobacterium HTCC2207</name>
    <dbReference type="NCBI Taxonomy" id="314287"/>
    <lineage>
        <taxon>Bacteria</taxon>
        <taxon>Pseudomonadati</taxon>
        <taxon>Pseudomonadota</taxon>
        <taxon>Gammaproteobacteria</taxon>
        <taxon>Cellvibrionales</taxon>
        <taxon>Porticoccaceae</taxon>
        <taxon>SAR92 clade</taxon>
    </lineage>
</organism>
<keyword evidence="2" id="KW-0812">Transmembrane</keyword>
<dbReference type="PANTHER" id="PTHR43185">
    <property type="entry name" value="FERROUS IRON TRANSPORT PROTEIN B"/>
    <property type="match status" value="1"/>
</dbReference>
<gene>
    <name evidence="4" type="ORF">GB2207_01327</name>
</gene>
<feature type="transmembrane region" description="Helical" evidence="2">
    <location>
        <begin position="329"/>
        <end position="352"/>
    </location>
</feature>
<keyword evidence="5" id="KW-1185">Reference proteome</keyword>
<proteinExistence type="predicted"/>
<dbReference type="Pfam" id="PF07670">
    <property type="entry name" value="Gate"/>
    <property type="match status" value="2"/>
</dbReference>
<keyword evidence="2" id="KW-1133">Transmembrane helix</keyword>
<dbReference type="GO" id="GO:0015093">
    <property type="term" value="F:ferrous iron transmembrane transporter activity"/>
    <property type="evidence" value="ECO:0007669"/>
    <property type="project" value="InterPro"/>
</dbReference>
<protein>
    <recommendedName>
        <fullName evidence="1">Ferrous iron transport protein B</fullName>
    </recommendedName>
</protein>
<dbReference type="PANTHER" id="PTHR43185:SF1">
    <property type="entry name" value="FE(2+) TRANSPORTER FEOB"/>
    <property type="match status" value="1"/>
</dbReference>
<accession>Q1YTT4</accession>
<evidence type="ECO:0000313" key="5">
    <source>
        <dbReference type="Proteomes" id="UP000005555"/>
    </source>
</evidence>
<dbReference type="InterPro" id="IPR027417">
    <property type="entry name" value="P-loop_NTPase"/>
</dbReference>